<dbReference type="GO" id="GO:0006313">
    <property type="term" value="P:DNA transposition"/>
    <property type="evidence" value="ECO:0007669"/>
    <property type="project" value="InterPro"/>
</dbReference>
<dbReference type="InterPro" id="IPR003346">
    <property type="entry name" value="Transposase_20"/>
</dbReference>
<dbReference type="InterPro" id="IPR047650">
    <property type="entry name" value="Transpos_IS110"/>
</dbReference>
<geneLocation type="plasmid" evidence="4 5">
    <name>unnamed</name>
</geneLocation>
<sequence length="350" mass="38917">MIIVGVDAHKRTHTLVAIDGSGSKLKEKTVAATSGGHHEALNWAISRFSDDLMWAVEDSRVNTRLLEHDLLGAHQRVVRVPTVLMAKVRRSARTWGKSDPIDALAVARAALREPNLPVAEHDTETWELKLLMDRRDDLVGQRVAVMNRLSSRLHLIDPQVPAWNLKRSPGRQALQQWLTASANTLISELALEELADIDRFSHNIDALYNRISKRVALLGSTLTGIAGCGDLTAARLICGTANVTRFRNEAAFARYVGVAPVPAWSGSTHGRMVLTRSGNRAMNSALQTIAVVQIRLDTPGRRYYLRRLEGGDTKAGARRCLKRKICRSVFTRLLADHRRRQHADPRHSVV</sequence>
<dbReference type="GO" id="GO:0004803">
    <property type="term" value="F:transposase activity"/>
    <property type="evidence" value="ECO:0007669"/>
    <property type="project" value="InterPro"/>
</dbReference>
<accession>A0A9X3BR60</accession>
<dbReference type="Proteomes" id="UP001140272">
    <property type="component" value="Unassembled WGS sequence"/>
</dbReference>
<dbReference type="GO" id="GO:0003677">
    <property type="term" value="F:DNA binding"/>
    <property type="evidence" value="ECO:0007669"/>
    <property type="project" value="InterPro"/>
</dbReference>
<evidence type="ECO:0000259" key="2">
    <source>
        <dbReference type="Pfam" id="PF02371"/>
    </source>
</evidence>
<dbReference type="RefSeq" id="WP_043416238.1">
    <property type="nucleotide sequence ID" value="NZ_CP092428.2"/>
</dbReference>
<feature type="domain" description="Transposase IS116/IS110/IS902 C-terminal" evidence="2">
    <location>
        <begin position="221"/>
        <end position="304"/>
    </location>
</feature>
<evidence type="ECO:0000313" key="3">
    <source>
        <dbReference type="EMBL" id="MCV7071995.1"/>
    </source>
</evidence>
<dbReference type="AlphaFoldDB" id="A0A9X3BR60"/>
<reference evidence="3" key="2">
    <citation type="journal article" date="2022" name="BMC Genomics">
        <title>Comparative genome analysis of mycobacteria focusing on tRNA and non-coding RNA.</title>
        <authorList>
            <person name="Behra P.R.K."/>
            <person name="Pettersson B.M.F."/>
            <person name="Ramesh M."/>
            <person name="Das S."/>
            <person name="Dasgupta S."/>
            <person name="Kirsebom L.A."/>
        </authorList>
    </citation>
    <scope>NUCLEOTIDE SEQUENCE</scope>
    <source>
        <strain evidence="3">DSM 45406</strain>
    </source>
</reference>
<reference evidence="4" key="3">
    <citation type="submission" date="2022-08" db="EMBL/GenBank/DDBJ databases">
        <title>Whole genome sequencing of non-tuberculosis mycobacteria type-strains.</title>
        <authorList>
            <person name="Igarashi Y."/>
            <person name="Osugi A."/>
            <person name="Mitarai S."/>
        </authorList>
    </citation>
    <scope>NUCLEOTIDE SEQUENCE</scope>
    <source>
        <strain evidence="4">JCM 16372</strain>
        <plasmid evidence="4">unnamed</plasmid>
    </source>
</reference>
<dbReference type="Pfam" id="PF02371">
    <property type="entry name" value="Transposase_20"/>
    <property type="match status" value="1"/>
</dbReference>
<dbReference type="PANTHER" id="PTHR33055">
    <property type="entry name" value="TRANSPOSASE FOR INSERTION SEQUENCE ELEMENT IS1111A"/>
    <property type="match status" value="1"/>
</dbReference>
<dbReference type="Pfam" id="PF01548">
    <property type="entry name" value="DEDD_Tnp_IS110"/>
    <property type="match status" value="1"/>
</dbReference>
<keyword evidence="4" id="KW-0614">Plasmid</keyword>
<feature type="domain" description="Transposase IS110-like N-terminal" evidence="1">
    <location>
        <begin position="4"/>
        <end position="156"/>
    </location>
</feature>
<gene>
    <name evidence="3" type="ORF">H7H73_18035</name>
    <name evidence="4" type="ORF">MJO55_28900</name>
</gene>
<dbReference type="Proteomes" id="UP001055159">
    <property type="component" value="Plasmid unnamed"/>
</dbReference>
<evidence type="ECO:0000259" key="1">
    <source>
        <dbReference type="Pfam" id="PF01548"/>
    </source>
</evidence>
<reference evidence="3" key="1">
    <citation type="submission" date="2020-07" db="EMBL/GenBank/DDBJ databases">
        <authorList>
            <person name="Pettersson B.M.F."/>
            <person name="Behra P.R.K."/>
            <person name="Ramesh M."/>
            <person name="Das S."/>
            <person name="Dasgupta S."/>
            <person name="Kirsebom L.A."/>
        </authorList>
    </citation>
    <scope>NUCLEOTIDE SEQUENCE</scope>
    <source>
        <strain evidence="3">DSM 45406</strain>
    </source>
</reference>
<keyword evidence="5" id="KW-1185">Reference proteome</keyword>
<proteinExistence type="predicted"/>
<evidence type="ECO:0000313" key="4">
    <source>
        <dbReference type="EMBL" id="ULP39936.1"/>
    </source>
</evidence>
<dbReference type="PANTHER" id="PTHR33055:SF16">
    <property type="entry name" value="TRANSPOSASE FOR INSERTION SEQUENCE ELEMENT IS1547"/>
    <property type="match status" value="1"/>
</dbReference>
<dbReference type="EMBL" id="JACKRN010000638">
    <property type="protein sequence ID" value="MCV7071995.1"/>
    <property type="molecule type" value="Genomic_DNA"/>
</dbReference>
<evidence type="ECO:0000313" key="6">
    <source>
        <dbReference type="Proteomes" id="UP001140272"/>
    </source>
</evidence>
<dbReference type="InterPro" id="IPR002525">
    <property type="entry name" value="Transp_IS110-like_N"/>
</dbReference>
<dbReference type="EMBL" id="CP092428">
    <property type="protein sequence ID" value="ULP39936.1"/>
    <property type="molecule type" value="Genomic_DNA"/>
</dbReference>
<protein>
    <submittedName>
        <fullName evidence="3">IS110 family transposase</fullName>
    </submittedName>
</protein>
<dbReference type="NCBIfam" id="NF033542">
    <property type="entry name" value="transpos_IS110"/>
    <property type="match status" value="1"/>
</dbReference>
<name>A0A9X3BR60_9MYCO</name>
<organism evidence="3 6">
    <name type="scientific">Mycolicibacterium rufum</name>
    <dbReference type="NCBI Taxonomy" id="318424"/>
    <lineage>
        <taxon>Bacteria</taxon>
        <taxon>Bacillati</taxon>
        <taxon>Actinomycetota</taxon>
        <taxon>Actinomycetes</taxon>
        <taxon>Mycobacteriales</taxon>
        <taxon>Mycobacteriaceae</taxon>
        <taxon>Mycolicibacterium</taxon>
    </lineage>
</organism>
<evidence type="ECO:0000313" key="5">
    <source>
        <dbReference type="Proteomes" id="UP001055159"/>
    </source>
</evidence>